<protein>
    <submittedName>
        <fullName evidence="10">DUF4470 and zf-MYND domain-containing protein</fullName>
    </submittedName>
</protein>
<keyword evidence="4" id="KW-0805">Transcription regulation</keyword>
<evidence type="ECO:0000256" key="7">
    <source>
        <dbReference type="ARBA" id="ARBA00023242"/>
    </source>
</evidence>
<organism evidence="10 11">
    <name type="scientific">Phanerochaete sordida</name>
    <dbReference type="NCBI Taxonomy" id="48140"/>
    <lineage>
        <taxon>Eukaryota</taxon>
        <taxon>Fungi</taxon>
        <taxon>Dikarya</taxon>
        <taxon>Basidiomycota</taxon>
        <taxon>Agaricomycotina</taxon>
        <taxon>Agaricomycetes</taxon>
        <taxon>Polyporales</taxon>
        <taxon>Phanerochaetaceae</taxon>
        <taxon>Phanerochaete</taxon>
    </lineage>
</organism>
<dbReference type="PROSITE" id="PS50865">
    <property type="entry name" value="ZF_MYND_2"/>
    <property type="match status" value="1"/>
</dbReference>
<evidence type="ECO:0000256" key="2">
    <source>
        <dbReference type="ARBA" id="ARBA00022771"/>
    </source>
</evidence>
<feature type="domain" description="MYND-type" evidence="9">
    <location>
        <begin position="1140"/>
        <end position="1179"/>
    </location>
</feature>
<evidence type="ECO:0000256" key="4">
    <source>
        <dbReference type="ARBA" id="ARBA00023015"/>
    </source>
</evidence>
<proteinExistence type="predicted"/>
<evidence type="ECO:0000256" key="1">
    <source>
        <dbReference type="ARBA" id="ARBA00022723"/>
    </source>
</evidence>
<dbReference type="InterPro" id="IPR002893">
    <property type="entry name" value="Znf_MYND"/>
</dbReference>
<dbReference type="InterPro" id="IPR024119">
    <property type="entry name" value="TF_DEAF-1"/>
</dbReference>
<comment type="caution">
    <text evidence="10">The sequence shown here is derived from an EMBL/GenBank/DDBJ whole genome shotgun (WGS) entry which is preliminary data.</text>
</comment>
<dbReference type="SUPFAM" id="SSF144232">
    <property type="entry name" value="HIT/MYND zinc finger-like"/>
    <property type="match status" value="1"/>
</dbReference>
<dbReference type="Pfam" id="PF01753">
    <property type="entry name" value="zf-MYND"/>
    <property type="match status" value="1"/>
</dbReference>
<keyword evidence="11" id="KW-1185">Reference proteome</keyword>
<name>A0A9P3FXN6_9APHY</name>
<evidence type="ECO:0000256" key="5">
    <source>
        <dbReference type="ARBA" id="ARBA00023125"/>
    </source>
</evidence>
<dbReference type="EMBL" id="BPQB01000002">
    <property type="protein sequence ID" value="GJE85068.1"/>
    <property type="molecule type" value="Genomic_DNA"/>
</dbReference>
<dbReference type="GO" id="GO:0003677">
    <property type="term" value="F:DNA binding"/>
    <property type="evidence" value="ECO:0007669"/>
    <property type="project" value="UniProtKB-KW"/>
</dbReference>
<dbReference type="Proteomes" id="UP000703269">
    <property type="component" value="Unassembled WGS sequence"/>
</dbReference>
<reference evidence="10 11" key="1">
    <citation type="submission" date="2021-08" db="EMBL/GenBank/DDBJ databases">
        <title>Draft Genome Sequence of Phanerochaete sordida strain YK-624.</title>
        <authorList>
            <person name="Mori T."/>
            <person name="Dohra H."/>
            <person name="Suzuki T."/>
            <person name="Kawagishi H."/>
            <person name="Hirai H."/>
        </authorList>
    </citation>
    <scope>NUCLEOTIDE SEQUENCE [LARGE SCALE GENOMIC DNA]</scope>
    <source>
        <strain evidence="10 11">YK-624</strain>
    </source>
</reference>
<dbReference type="OrthoDB" id="432970at2759"/>
<dbReference type="GO" id="GO:0005634">
    <property type="term" value="C:nucleus"/>
    <property type="evidence" value="ECO:0007669"/>
    <property type="project" value="TreeGrafter"/>
</dbReference>
<keyword evidence="3" id="KW-0862">Zinc</keyword>
<gene>
    <name evidence="10" type="ORF">PsYK624_011450</name>
</gene>
<dbReference type="GO" id="GO:0008270">
    <property type="term" value="F:zinc ion binding"/>
    <property type="evidence" value="ECO:0007669"/>
    <property type="project" value="UniProtKB-KW"/>
</dbReference>
<dbReference type="Gene3D" id="6.10.140.2220">
    <property type="match status" value="1"/>
</dbReference>
<dbReference type="AlphaFoldDB" id="A0A9P3FXN6"/>
<dbReference type="InterPro" id="IPR027974">
    <property type="entry name" value="DUF4470"/>
</dbReference>
<keyword evidence="6" id="KW-0804">Transcription</keyword>
<evidence type="ECO:0000313" key="11">
    <source>
        <dbReference type="Proteomes" id="UP000703269"/>
    </source>
</evidence>
<evidence type="ECO:0000256" key="6">
    <source>
        <dbReference type="ARBA" id="ARBA00023163"/>
    </source>
</evidence>
<evidence type="ECO:0000256" key="3">
    <source>
        <dbReference type="ARBA" id="ARBA00022833"/>
    </source>
</evidence>
<dbReference type="PANTHER" id="PTHR10237">
    <property type="entry name" value="DEFORMED EPIDERMAL AUTOREGULATORY FACTOR 1 HOMOLOG SUPPRESSIN"/>
    <property type="match status" value="1"/>
</dbReference>
<accession>A0A9P3FXN6</accession>
<evidence type="ECO:0000256" key="8">
    <source>
        <dbReference type="PROSITE-ProRule" id="PRU00134"/>
    </source>
</evidence>
<keyword evidence="5" id="KW-0238">DNA-binding</keyword>
<sequence>MAHTVCWPGKSFFYPIGNTSPVSLLQHVPPEDDADILLLGCGDPRNILYSLYASGEDQTPGKRKLDFTCCDIEPAIIARNIIVLTLVADGAHIDKLQHVWNIFYHFFLDDASLSLLLTQAEKLAVSSTSLITWNQSQYSHFIDIGSTFTLDELHRHWALYAQTEAFSSARRAEIKSRFKSAMNKISKDKEGCIELTASRSAGPLTLHALTSCNEASHAFWKSGTTFTSQLDIDLATALNPTSAYAFGVEGFVPHYGTNPLSSFPLAPIFATTNMHSPPPLSEVYHAVREQFRAWCTTFSSCLKATPHNVKVRFVVADVLAFCQALQLAAAQSDASVYPRVSGWKAALLTLDGQDYSSGSAPLAFDAIDTSNLFDHIGGVNVLAAATPLLKNTPSAALYTESLLSSGDGPTVSFAHSLCADITTISLLFDLTPTAYLSGYTTQSNSHEVMAHRAREASSNNAQYHQRMVWKIPSQLTGGSSRPVAVDVEQLASLLFGIYHEMFANENLANMLQRKASIATLQALHHNHYTRRTFAEFVRCLKPRIAVDWDRALNLFEQLITQDDMLVMGMNYYQDFVTQLHLTRLFSVDTFKPGFSRLHANKATGPFRDWSSVPPVVCLTFVVPRAKIAKVENDEDPNPVLAVEIGSGIASNYFCSFEAIFGTLSISGSGENTRAVVQEDSKGKAGSADVIISVCVPAWLLSFDPASTMVRLNVAGTLPGVALTKKLGLRMVVYDVALTNKRLVHVLRERPTTAEDTRAAIPYLPVIERPSAHVPVTLSVSGTKAEKMTRRVDVKESKAKTALASKDTLVTTSQAGACEIELAIGSTFRENVAFPFPVDASQAKLRVARQSSWVEVVTAPCLLGRPGAPAETRFPVRMHEGKPIPWAVHRVNLDRLPAIDTTSIPKARLEWMNTHVSLAFSDHEKRVREAETMEAFTQIKDSIHTIFVRAVGVQGTKKASVFGLRRTTGGGVDTLLFISDIRIDVAAHALVIDAYVLPLHNSFLSKIGQLLANIRDLCQVNLSAEEHFAWKYLLPSLVERCRTWTHTPKCAYTAAGARVPLATEHGQVPICACGQGKVDNSFRARKEWAPFLPYVTRIALSPLCAVSFLESVAGGIEELMAEAKHDASARDPTRSRDLSCCDACKTALKDRPMVCSRCKKAAYCSRDCQTKDWKLHKLFCTAV</sequence>
<dbReference type="Pfam" id="PF14737">
    <property type="entry name" value="DUF4470"/>
    <property type="match status" value="1"/>
</dbReference>
<dbReference type="GO" id="GO:0000981">
    <property type="term" value="F:DNA-binding transcription factor activity, RNA polymerase II-specific"/>
    <property type="evidence" value="ECO:0007669"/>
    <property type="project" value="TreeGrafter"/>
</dbReference>
<dbReference type="PANTHER" id="PTHR10237:SF1">
    <property type="entry name" value="DEFORMED EPIDERMAL AUTOREGULATORY FACTOR 1 HOMOLOG"/>
    <property type="match status" value="1"/>
</dbReference>
<evidence type="ECO:0000259" key="9">
    <source>
        <dbReference type="PROSITE" id="PS50865"/>
    </source>
</evidence>
<keyword evidence="7" id="KW-0539">Nucleus</keyword>
<evidence type="ECO:0000313" key="10">
    <source>
        <dbReference type="EMBL" id="GJE85068.1"/>
    </source>
</evidence>
<keyword evidence="2 8" id="KW-0863">Zinc-finger</keyword>
<keyword evidence="1" id="KW-0479">Metal-binding</keyword>